<dbReference type="InterPro" id="IPR011012">
    <property type="entry name" value="Longin-like_dom_sf"/>
</dbReference>
<evidence type="ECO:0000256" key="7">
    <source>
        <dbReference type="ARBA" id="ARBA00023136"/>
    </source>
</evidence>
<dbReference type="InterPro" id="IPR003593">
    <property type="entry name" value="AAA+_ATPase"/>
</dbReference>
<dbReference type="FunFam" id="1.20.120.140:FF:000009">
    <property type="entry name" value="Signal sequence receptor alpha subunit"/>
    <property type="match status" value="1"/>
</dbReference>
<dbReference type="EMBL" id="VIBQ01000009">
    <property type="protein sequence ID" value="KAB8337227.1"/>
    <property type="molecule type" value="Genomic_DNA"/>
</dbReference>
<name>A0A5N6KRR7_9ROSI</name>
<keyword evidence="5" id="KW-0256">Endoplasmic reticulum</keyword>
<keyword evidence="15" id="KW-1185">Reference proteome</keyword>
<evidence type="ECO:0000313" key="14">
    <source>
        <dbReference type="EMBL" id="KAB8337227.1"/>
    </source>
</evidence>
<evidence type="ECO:0000256" key="1">
    <source>
        <dbReference type="ARBA" id="ARBA00004397"/>
    </source>
</evidence>
<evidence type="ECO:0000256" key="9">
    <source>
        <dbReference type="ARBA" id="ARBA00071429"/>
    </source>
</evidence>
<dbReference type="Gene3D" id="3.30.450.60">
    <property type="match status" value="1"/>
</dbReference>
<dbReference type="Proteomes" id="UP000327013">
    <property type="component" value="Unassembled WGS sequence"/>
</dbReference>
<keyword evidence="8" id="KW-0675">Receptor</keyword>
<dbReference type="SMART" id="SM00962">
    <property type="entry name" value="SRP54"/>
    <property type="match status" value="1"/>
</dbReference>
<proteinExistence type="inferred from homology"/>
<comment type="subcellular location">
    <subcellularLocation>
        <location evidence="1">Endoplasmic reticulum membrane</location>
        <topology evidence="1">Peripheral membrane protein</topology>
        <orientation evidence="1">Cytoplasmic side</orientation>
    </subcellularLocation>
</comment>
<comment type="caution">
    <text evidence="14">The sequence shown here is derived from an EMBL/GenBank/DDBJ whole genome shotgun (WGS) entry which is preliminary data.</text>
</comment>
<evidence type="ECO:0000256" key="3">
    <source>
        <dbReference type="ARBA" id="ARBA00011870"/>
    </source>
</evidence>
<dbReference type="SUPFAM" id="SSF64356">
    <property type="entry name" value="SNARE-like"/>
    <property type="match status" value="1"/>
</dbReference>
<dbReference type="InterPro" id="IPR042101">
    <property type="entry name" value="SRP54_N_sf"/>
</dbReference>
<feature type="domain" description="AAA+ ATPase" evidence="12">
    <location>
        <begin position="433"/>
        <end position="596"/>
    </location>
</feature>
<evidence type="ECO:0000256" key="8">
    <source>
        <dbReference type="ARBA" id="ARBA00023170"/>
    </source>
</evidence>
<dbReference type="SMART" id="SM00382">
    <property type="entry name" value="AAA"/>
    <property type="match status" value="1"/>
</dbReference>
<dbReference type="Pfam" id="PF02881">
    <property type="entry name" value="SRP54_N"/>
    <property type="match status" value="1"/>
</dbReference>
<evidence type="ECO:0000259" key="13">
    <source>
        <dbReference type="SMART" id="SM00962"/>
    </source>
</evidence>
<sequence length="651" mass="69166">MLDSFEIVSSSGVVLWSKSFAPTSTSVVNSLIRDVFIEEKIPHAAAAARNDASAAHNPPYKKEKYTVKWTQAKDLGLVFVLLDNIKTIFIALYREQFKKPHTSVIDCSTFDAYFDRQIQELEKTSAGPAAAATAASLDSSDNAELTPTSSTGEDAELAPPVPGLRPSSAPRPAEAYDTTSAEATPVLTPSSSRPSTPNTHLLTAKSGPGGKTSRRAKKLANSSNSASRDVSASSRAAPSKSAPKKGRKWGDDGLIDDSDDVVLNYSKPANDDDETAEGPAVEAIAQESFSKKTAKGEVVLKDLDEEMQNILASASAASATSASTSSGGIVNTGIGAISGLFRNVVGGKTLTAEDLAKPLHGMEEHLIRKNVARDAAVQLTQAVERDLVGTKTSSFESIDASIRRATEAALAKILTPTSSLDLLRSIAARRPDRPYVVSVVGVNGVGKSTTLAKLAFLLLHNNLRVLVAAADTFRSGAVEQLRVHVRNLQQLTQREQLGRIDLFERGYGRDAAHIARDAVAFAATPETPGGTLPYDVVLIDTAGRRHNDARLMASLEPFARLAQPDRILMVGEALVGTDSVAQARHFNEAFGAGRRLDGFIVSKCDTVGEMVGTLVSLVFATGVPIVAVGVGQHYGDLRGFNVRWARDLLLS</sequence>
<dbReference type="GO" id="GO:0005525">
    <property type="term" value="F:GTP binding"/>
    <property type="evidence" value="ECO:0007669"/>
    <property type="project" value="UniProtKB-KW"/>
</dbReference>
<dbReference type="InterPro" id="IPR036225">
    <property type="entry name" value="SRP/SRP_N"/>
</dbReference>
<feature type="compositionally biased region" description="Low complexity" evidence="11">
    <location>
        <begin position="184"/>
        <end position="199"/>
    </location>
</feature>
<feature type="compositionally biased region" description="Low complexity" evidence="11">
    <location>
        <begin position="220"/>
        <end position="241"/>
    </location>
</feature>
<evidence type="ECO:0000256" key="5">
    <source>
        <dbReference type="ARBA" id="ARBA00022824"/>
    </source>
</evidence>
<dbReference type="AlphaFoldDB" id="A0A5N6KRR7"/>
<accession>A0A5N6KRR7</accession>
<dbReference type="SUPFAM" id="SSF47364">
    <property type="entry name" value="Domain of the SRP/SRP receptor G-proteins"/>
    <property type="match status" value="1"/>
</dbReference>
<reference evidence="14 15" key="1">
    <citation type="submission" date="2019-06" db="EMBL/GenBank/DDBJ databases">
        <title>A chromosomal-level reference genome of Carpinus fangiana (Coryloideae, Betulaceae).</title>
        <authorList>
            <person name="Yang X."/>
            <person name="Wang Z."/>
            <person name="Zhang L."/>
            <person name="Hao G."/>
            <person name="Liu J."/>
            <person name="Yang Y."/>
        </authorList>
    </citation>
    <scope>NUCLEOTIDE SEQUENCE [LARGE SCALE GENOMIC DNA]</scope>
    <source>
        <strain evidence="14">Cfa_2016G</strain>
        <tissue evidence="14">Leaf</tissue>
    </source>
</reference>
<dbReference type="InterPro" id="IPR007222">
    <property type="entry name" value="Sig_recog_particle_rcpt_asu_N"/>
</dbReference>
<comment type="similarity">
    <text evidence="2">Belongs to the GTP-binding SRP family.</text>
</comment>
<feature type="compositionally biased region" description="Low complexity" evidence="11">
    <location>
        <begin position="132"/>
        <end position="143"/>
    </location>
</feature>
<evidence type="ECO:0000256" key="2">
    <source>
        <dbReference type="ARBA" id="ARBA00008531"/>
    </source>
</evidence>
<dbReference type="GO" id="GO:0005047">
    <property type="term" value="F:signal recognition particle binding"/>
    <property type="evidence" value="ECO:0007669"/>
    <property type="project" value="InterPro"/>
</dbReference>
<dbReference type="InterPro" id="IPR013822">
    <property type="entry name" value="Signal_recog_particl_SRP54_hlx"/>
</dbReference>
<dbReference type="PANTHER" id="PTHR43134">
    <property type="entry name" value="SIGNAL RECOGNITION PARTICLE RECEPTOR SUBUNIT ALPHA"/>
    <property type="match status" value="1"/>
</dbReference>
<dbReference type="GO" id="GO:0006886">
    <property type="term" value="P:intracellular protein transport"/>
    <property type="evidence" value="ECO:0007669"/>
    <property type="project" value="InterPro"/>
</dbReference>
<keyword evidence="4" id="KW-0547">Nucleotide-binding</keyword>
<dbReference type="Gene3D" id="1.20.120.140">
    <property type="entry name" value="Signal recognition particle SRP54, nucleotide-binding domain"/>
    <property type="match status" value="1"/>
</dbReference>
<dbReference type="GO" id="GO:0005785">
    <property type="term" value="C:signal recognition particle receptor complex"/>
    <property type="evidence" value="ECO:0007669"/>
    <property type="project" value="InterPro"/>
</dbReference>
<dbReference type="PANTHER" id="PTHR43134:SF1">
    <property type="entry name" value="SIGNAL RECOGNITION PARTICLE RECEPTOR SUBUNIT ALPHA"/>
    <property type="match status" value="1"/>
</dbReference>
<organism evidence="14 15">
    <name type="scientific">Carpinus fangiana</name>
    <dbReference type="NCBI Taxonomy" id="176857"/>
    <lineage>
        <taxon>Eukaryota</taxon>
        <taxon>Viridiplantae</taxon>
        <taxon>Streptophyta</taxon>
        <taxon>Embryophyta</taxon>
        <taxon>Tracheophyta</taxon>
        <taxon>Spermatophyta</taxon>
        <taxon>Magnoliopsida</taxon>
        <taxon>eudicotyledons</taxon>
        <taxon>Gunneridae</taxon>
        <taxon>Pentapetalae</taxon>
        <taxon>rosids</taxon>
        <taxon>fabids</taxon>
        <taxon>Fagales</taxon>
        <taxon>Betulaceae</taxon>
        <taxon>Carpinus</taxon>
    </lineage>
</organism>
<dbReference type="Pfam" id="PF04086">
    <property type="entry name" value="SRP-alpha_N"/>
    <property type="match status" value="1"/>
</dbReference>
<dbReference type="GO" id="GO:0006614">
    <property type="term" value="P:SRP-dependent cotranslational protein targeting to membrane"/>
    <property type="evidence" value="ECO:0007669"/>
    <property type="project" value="InterPro"/>
</dbReference>
<evidence type="ECO:0000259" key="12">
    <source>
        <dbReference type="SMART" id="SM00382"/>
    </source>
</evidence>
<dbReference type="Gene3D" id="3.40.50.300">
    <property type="entry name" value="P-loop containing nucleotide triphosphate hydrolases"/>
    <property type="match status" value="1"/>
</dbReference>
<dbReference type="InterPro" id="IPR027417">
    <property type="entry name" value="P-loop_NTPase"/>
</dbReference>
<feature type="region of interest" description="Disordered" evidence="11">
    <location>
        <begin position="132"/>
        <end position="278"/>
    </location>
</feature>
<dbReference type="FunFam" id="3.40.50.300:FF:000566">
    <property type="entry name" value="Signal recognition particle receptor subunit alpha"/>
    <property type="match status" value="1"/>
</dbReference>
<dbReference type="GO" id="GO:0003924">
    <property type="term" value="F:GTPase activity"/>
    <property type="evidence" value="ECO:0007669"/>
    <property type="project" value="InterPro"/>
</dbReference>
<dbReference type="InterPro" id="IPR000897">
    <property type="entry name" value="SRP54_GTPase_dom"/>
</dbReference>
<gene>
    <name evidence="14" type="ORF">FH972_021529</name>
</gene>
<evidence type="ECO:0000256" key="6">
    <source>
        <dbReference type="ARBA" id="ARBA00023134"/>
    </source>
</evidence>
<comment type="subunit">
    <text evidence="3">Heterodimer of an alpha and a beta chain.</text>
</comment>
<evidence type="ECO:0000256" key="4">
    <source>
        <dbReference type="ARBA" id="ARBA00022741"/>
    </source>
</evidence>
<dbReference type="Pfam" id="PF00448">
    <property type="entry name" value="SRP54"/>
    <property type="match status" value="1"/>
</dbReference>
<dbReference type="OrthoDB" id="1727884at2759"/>
<dbReference type="SUPFAM" id="SSF52540">
    <property type="entry name" value="P-loop containing nucleoside triphosphate hydrolases"/>
    <property type="match status" value="1"/>
</dbReference>
<evidence type="ECO:0000313" key="15">
    <source>
        <dbReference type="Proteomes" id="UP000327013"/>
    </source>
</evidence>
<evidence type="ECO:0000256" key="10">
    <source>
        <dbReference type="ARBA" id="ARBA00081194"/>
    </source>
</evidence>
<dbReference type="CDD" id="cd14826">
    <property type="entry name" value="SR_alpha_SRX"/>
    <property type="match status" value="1"/>
</dbReference>
<protein>
    <recommendedName>
        <fullName evidence="9">Signal recognition particle receptor subunit alpha homolog</fullName>
    </recommendedName>
    <alternativeName>
        <fullName evidence="10">Docking protein alpha</fullName>
    </alternativeName>
</protein>
<keyword evidence="7" id="KW-0472">Membrane</keyword>
<feature type="domain" description="SRP54-type proteins GTP-binding" evidence="13">
    <location>
        <begin position="434"/>
        <end position="651"/>
    </location>
</feature>
<keyword evidence="6" id="KW-0342">GTP-binding</keyword>
<evidence type="ECO:0000256" key="11">
    <source>
        <dbReference type="SAM" id="MobiDB-lite"/>
    </source>
</evidence>